<dbReference type="EMBL" id="KE720776">
    <property type="protein sequence ID" value="ERF76204.1"/>
    <property type="molecule type" value="Genomic_DNA"/>
</dbReference>
<dbReference type="eggNOG" id="ENOG502S2HP">
    <property type="taxonomic scope" value="Eukaryota"/>
</dbReference>
<organism evidence="1 2">
    <name type="scientific">Endocarpon pusillum (strain Z07020 / HMAS-L-300199)</name>
    <name type="common">Lichen-forming fungus</name>
    <dbReference type="NCBI Taxonomy" id="1263415"/>
    <lineage>
        <taxon>Eukaryota</taxon>
        <taxon>Fungi</taxon>
        <taxon>Dikarya</taxon>
        <taxon>Ascomycota</taxon>
        <taxon>Pezizomycotina</taxon>
        <taxon>Eurotiomycetes</taxon>
        <taxon>Chaetothyriomycetidae</taxon>
        <taxon>Verrucariales</taxon>
        <taxon>Verrucariaceae</taxon>
        <taxon>Endocarpon</taxon>
    </lineage>
</organism>
<sequence length="88" mass="9925">MATWVYPLISPERLKLEEEEPLIKLSHALRDDSSGFSPLDRLFGPGHKMLTHDETGEAFMWRGGEEVNVREKVKVESGDPSMISVARS</sequence>
<accession>U1I2L5</accession>
<protein>
    <submittedName>
        <fullName evidence="1">Uncharacterized protein</fullName>
    </submittedName>
</protein>
<reference evidence="2" key="1">
    <citation type="journal article" date="2014" name="BMC Genomics">
        <title>Genome characteristics reveal the impact of lichenization on lichen-forming fungus Endocarpon pusillum Hedwig (Verrucariales, Ascomycota).</title>
        <authorList>
            <person name="Wang Y.-Y."/>
            <person name="Liu B."/>
            <person name="Zhang X.-Y."/>
            <person name="Zhou Q.-M."/>
            <person name="Zhang T."/>
            <person name="Li H."/>
            <person name="Yu Y.-F."/>
            <person name="Zhang X.-L."/>
            <person name="Hao X.-Y."/>
            <person name="Wang M."/>
            <person name="Wang L."/>
            <person name="Wei J.-C."/>
        </authorList>
    </citation>
    <scope>NUCLEOTIDE SEQUENCE [LARGE SCALE GENOMIC DNA]</scope>
    <source>
        <strain evidence="2">Z07020 / HMAS-L-300199</strain>
    </source>
</reference>
<gene>
    <name evidence="1" type="ORF">EPUS_07404</name>
</gene>
<dbReference type="HOGENOM" id="CLU_2469072_0_0_1"/>
<keyword evidence="2" id="KW-1185">Reference proteome</keyword>
<name>U1I2L5_ENDPU</name>
<dbReference type="GeneID" id="19242288"/>
<dbReference type="AlphaFoldDB" id="U1I2L5"/>
<evidence type="ECO:0000313" key="1">
    <source>
        <dbReference type="EMBL" id="ERF76204.1"/>
    </source>
</evidence>
<dbReference type="RefSeq" id="XP_007786486.1">
    <property type="nucleotide sequence ID" value="XM_007788296.1"/>
</dbReference>
<proteinExistence type="predicted"/>
<dbReference type="Proteomes" id="UP000019373">
    <property type="component" value="Unassembled WGS sequence"/>
</dbReference>
<evidence type="ECO:0000313" key="2">
    <source>
        <dbReference type="Proteomes" id="UP000019373"/>
    </source>
</evidence>